<feature type="compositionally biased region" description="Acidic residues" evidence="2">
    <location>
        <begin position="914"/>
        <end position="936"/>
    </location>
</feature>
<name>A0A830H5P3_9CHLO</name>
<feature type="compositionally biased region" description="Low complexity" evidence="2">
    <location>
        <begin position="840"/>
        <end position="851"/>
    </location>
</feature>
<dbReference type="SUPFAM" id="SSF47473">
    <property type="entry name" value="EF-hand"/>
    <property type="match status" value="1"/>
</dbReference>
<feature type="region of interest" description="Disordered" evidence="2">
    <location>
        <begin position="1187"/>
        <end position="1260"/>
    </location>
</feature>
<dbReference type="InterPro" id="IPR018247">
    <property type="entry name" value="EF_Hand_1_Ca_BS"/>
</dbReference>
<feature type="domain" description="EF-hand" evidence="3">
    <location>
        <begin position="57"/>
        <end position="92"/>
    </location>
</feature>
<dbReference type="Gene3D" id="1.25.40.10">
    <property type="entry name" value="Tetratricopeptide repeat domain"/>
    <property type="match status" value="2"/>
</dbReference>
<feature type="compositionally biased region" description="Acidic residues" evidence="2">
    <location>
        <begin position="852"/>
        <end position="881"/>
    </location>
</feature>
<feature type="compositionally biased region" description="Low complexity" evidence="2">
    <location>
        <begin position="1015"/>
        <end position="1024"/>
    </location>
</feature>
<gene>
    <name evidence="4" type="ORF">PPROV_000008600</name>
</gene>
<dbReference type="GO" id="GO:0005509">
    <property type="term" value="F:calcium ion binding"/>
    <property type="evidence" value="ECO:0007669"/>
    <property type="project" value="InterPro"/>
</dbReference>
<dbReference type="CDD" id="cd00051">
    <property type="entry name" value="EFh"/>
    <property type="match status" value="1"/>
</dbReference>
<dbReference type="InterPro" id="IPR011990">
    <property type="entry name" value="TPR-like_helical_dom_sf"/>
</dbReference>
<dbReference type="SUPFAM" id="SSF48452">
    <property type="entry name" value="TPR-like"/>
    <property type="match status" value="3"/>
</dbReference>
<dbReference type="Pfam" id="PF13374">
    <property type="entry name" value="TPR_10"/>
    <property type="match status" value="1"/>
</dbReference>
<feature type="compositionally biased region" description="Acidic residues" evidence="2">
    <location>
        <begin position="986"/>
        <end position="1005"/>
    </location>
</feature>
<feature type="compositionally biased region" description="Acidic residues" evidence="2">
    <location>
        <begin position="760"/>
        <end position="769"/>
    </location>
</feature>
<organism evidence="4 5">
    <name type="scientific">Pycnococcus provasolii</name>
    <dbReference type="NCBI Taxonomy" id="41880"/>
    <lineage>
        <taxon>Eukaryota</taxon>
        <taxon>Viridiplantae</taxon>
        <taxon>Chlorophyta</taxon>
        <taxon>Pseudoscourfieldiophyceae</taxon>
        <taxon>Pseudoscourfieldiales</taxon>
        <taxon>Pycnococcaceae</taxon>
        <taxon>Pycnococcus</taxon>
    </lineage>
</organism>
<dbReference type="Proteomes" id="UP000660262">
    <property type="component" value="Unassembled WGS sequence"/>
</dbReference>
<dbReference type="InterPro" id="IPR053137">
    <property type="entry name" value="NLR-like"/>
</dbReference>
<dbReference type="InterPro" id="IPR002048">
    <property type="entry name" value="EF_hand_dom"/>
</dbReference>
<keyword evidence="5" id="KW-1185">Reference proteome</keyword>
<sequence length="1260" mass="139030">MEVVKNERAGWVLFGNVLLDHQAAVAERPSLTPSLRIIIAASLQVSSAWSRLPMSLASSERARLLFEQVDTNGDGVLSAYELRAWLELNGEESLGNSLFSALDTDGDGVVSLKEFSEGFEQVMKHEKKDLPPPSNDQGFPRSGVRLAWLRRFVHACKGKKYTWSAKDFLKAEHGGVGDAVVHVSTDNLQEHRARMNAAGKDGDGKQTTVQYADIPFDLMTTNDVCFGIVKPATEHVRTSYVELLKSTEPAEVKSATAFVSHAWKYTFVNVVDALSGLSEDAFVWFDVFTVNQHASLQVPPDWWFTTFKEAVASIGHTVLVLMPWDDPIPLTRAWCIWEILSTIDDGKAKLEICLPAVEQKAFADFLVEEGADEVTVKMVGMDVQRAEAWKKEDRDAILNAVKVYPGGASEVNKLIKDEMRSWVVESAKRALDTLDSEKRATSKLLMSVADLLSDQGKYADAEPLHREALDGYRRELGDIHPDTLKSINGLAGLLSDQGKHADAEPLYREALDGYRRELGDAHPDTLVSINNLAILLKKQGKYADAEPLYREALDGFRRELGDAHPNTLNSINNLAALLYEQGKYADAEPLYREALDGQRRELGDAHPDTLMSINNLAGLLQHQGKYDEADTLFREALDGRRRELGDAHPSTLDSINNLAILLYQNGKYADAEPLYREALDGRRRELGDAHPSTLDSISNLAILLKDQGKYDNAEPLYREALDGYRRKLGDAHPHYGDSCYNFANFLMEDDDTTEEHTDGTEDFDVEEPGSSDGVSYRDEEEGVTPTANESSSEADVQEEQLSPEDEEADEAAGENDTATEEGAEGVATEEEEAVEEADAPAEAPAEEAPASTEEEVETPAEAPVEEAPEEEAPAQTEEEEAPASTESAAESDDEQQQQEAPEDKAPVEETPAQTEEEEAPASTEEEAPAQTEEEEAPASTKSVAESDDEQQEEEEAPAEETQEEEAPTQTEEEEAPASTESAPASTEEEEEVQEEAQEEAQEEEAPTQTEKEEAPASTKSTPASTEEEEEAQEEAPASTGTSAEAADDEQQQDTYVEEAQAGDTYGGKTFSGAFAARPRRVSRGRSTASRPVRQAPVRRPRPQRQRRDKPPSKATLAQMQEAAEVRAKYEGNQFNLHGKRANERRASALFTRPNNEHFARQSLSVMKSADRPMANHGRMQQFLSKARSRSKHMGRRSGALSSTSHLKHAEYTGKSYSDTRGPRVRRGDASHVRAGEQARTHMLRAAKEHPRPRGRRGSLI</sequence>
<dbReference type="Pfam" id="PF13424">
    <property type="entry name" value="TPR_12"/>
    <property type="match status" value="3"/>
</dbReference>
<dbReference type="SMART" id="SM00054">
    <property type="entry name" value="EFh"/>
    <property type="match status" value="2"/>
</dbReference>
<evidence type="ECO:0000259" key="3">
    <source>
        <dbReference type="PROSITE" id="PS50222"/>
    </source>
</evidence>
<feature type="compositionally biased region" description="Basic and acidic residues" evidence="2">
    <location>
        <begin position="1225"/>
        <end position="1251"/>
    </location>
</feature>
<evidence type="ECO:0000256" key="2">
    <source>
        <dbReference type="SAM" id="MobiDB-lite"/>
    </source>
</evidence>
<dbReference type="AlphaFoldDB" id="A0A830H5P3"/>
<dbReference type="EMBL" id="BNJQ01000001">
    <property type="protein sequence ID" value="GHP01330.1"/>
    <property type="molecule type" value="Genomic_DNA"/>
</dbReference>
<evidence type="ECO:0000256" key="1">
    <source>
        <dbReference type="ARBA" id="ARBA00022837"/>
    </source>
</evidence>
<feature type="compositionally biased region" description="Acidic residues" evidence="2">
    <location>
        <begin position="795"/>
        <end position="839"/>
    </location>
</feature>
<dbReference type="PRINTS" id="PR00381">
    <property type="entry name" value="KINESINLIGHT"/>
</dbReference>
<proteinExistence type="predicted"/>
<feature type="compositionally biased region" description="Basic residues" evidence="2">
    <location>
        <begin position="1096"/>
        <end position="1107"/>
    </location>
</feature>
<dbReference type="PANTHER" id="PTHR46082:SF6">
    <property type="entry name" value="AAA+ ATPASE DOMAIN-CONTAINING PROTEIN-RELATED"/>
    <property type="match status" value="1"/>
</dbReference>
<dbReference type="PROSITE" id="PS50222">
    <property type="entry name" value="EF_HAND_2"/>
    <property type="match status" value="2"/>
</dbReference>
<accession>A0A830H5P3</accession>
<protein>
    <recommendedName>
        <fullName evidence="3">EF-hand domain-containing protein</fullName>
    </recommendedName>
</protein>
<dbReference type="Gene3D" id="1.10.238.10">
    <property type="entry name" value="EF-hand"/>
    <property type="match status" value="1"/>
</dbReference>
<feature type="compositionally biased region" description="Acidic residues" evidence="2">
    <location>
        <begin position="945"/>
        <end position="975"/>
    </location>
</feature>
<dbReference type="PANTHER" id="PTHR46082">
    <property type="entry name" value="ATP/GTP-BINDING PROTEIN-RELATED"/>
    <property type="match status" value="1"/>
</dbReference>
<feature type="compositionally biased region" description="Low complexity" evidence="2">
    <location>
        <begin position="976"/>
        <end position="985"/>
    </location>
</feature>
<dbReference type="Pfam" id="PF13499">
    <property type="entry name" value="EF-hand_7"/>
    <property type="match status" value="1"/>
</dbReference>
<evidence type="ECO:0000313" key="5">
    <source>
        <dbReference type="Proteomes" id="UP000660262"/>
    </source>
</evidence>
<dbReference type="InterPro" id="IPR019734">
    <property type="entry name" value="TPR_rpt"/>
</dbReference>
<keyword evidence="1" id="KW-0106">Calcium</keyword>
<reference evidence="4" key="1">
    <citation type="submission" date="2020-10" db="EMBL/GenBank/DDBJ databases">
        <title>Unveiling of a novel bifunctional photoreceptor, Dualchrome1, isolated from a cosmopolitan green alga.</title>
        <authorList>
            <person name="Suzuki S."/>
            <person name="Kawachi M."/>
        </authorList>
    </citation>
    <scope>NUCLEOTIDE SEQUENCE</scope>
    <source>
        <strain evidence="4">NIES 2893</strain>
    </source>
</reference>
<feature type="region of interest" description="Disordered" evidence="2">
    <location>
        <begin position="752"/>
        <end position="1119"/>
    </location>
</feature>
<dbReference type="InterPro" id="IPR011992">
    <property type="entry name" value="EF-hand-dom_pair"/>
</dbReference>
<comment type="caution">
    <text evidence="4">The sequence shown here is derived from an EMBL/GenBank/DDBJ whole genome shotgun (WGS) entry which is preliminary data.</text>
</comment>
<dbReference type="OrthoDB" id="536515at2759"/>
<feature type="compositionally biased region" description="Polar residues" evidence="2">
    <location>
        <begin position="785"/>
        <end position="794"/>
    </location>
</feature>
<evidence type="ECO:0000313" key="4">
    <source>
        <dbReference type="EMBL" id="GHP01330.1"/>
    </source>
</evidence>
<dbReference type="PROSITE" id="PS00018">
    <property type="entry name" value="EF_HAND_1"/>
    <property type="match status" value="2"/>
</dbReference>
<feature type="domain" description="EF-hand" evidence="3">
    <location>
        <begin position="98"/>
        <end position="125"/>
    </location>
</feature>
<dbReference type="SMART" id="SM00028">
    <property type="entry name" value="TPR"/>
    <property type="match status" value="7"/>
</dbReference>